<dbReference type="GO" id="GO:0090158">
    <property type="term" value="P:endoplasmic reticulum membrane organization"/>
    <property type="evidence" value="ECO:0000318"/>
    <property type="project" value="GO_Central"/>
</dbReference>
<keyword evidence="2" id="KW-0963">Cytoplasm</keyword>
<evidence type="ECO:0000313" key="4">
    <source>
        <dbReference type="EnsemblMetazoa" id="PPA15370.1"/>
    </source>
</evidence>
<feature type="region of interest" description="Disordered" evidence="3">
    <location>
        <begin position="177"/>
        <end position="222"/>
    </location>
</feature>
<comment type="function">
    <text evidence="2">Central component in molecular interactions underlying sperm crawling. Forms an extensive filament system that extends from sperm villipoda, along the leading edge of the pseudopod.</text>
</comment>
<accession>A0A2A6BA45</accession>
<proteinExistence type="inferred from homology"/>
<feature type="region of interest" description="Disordered" evidence="3">
    <location>
        <begin position="242"/>
        <end position="262"/>
    </location>
</feature>
<keyword evidence="5" id="KW-1185">Reference proteome</keyword>
<dbReference type="GO" id="GO:0061817">
    <property type="term" value="P:endoplasmic reticulum-plasma membrane tethering"/>
    <property type="evidence" value="ECO:0000318"/>
    <property type="project" value="GO_Central"/>
</dbReference>
<dbReference type="AlphaFoldDB" id="A0A2A6BA45"/>
<evidence type="ECO:0000256" key="2">
    <source>
        <dbReference type="RuleBase" id="RU003425"/>
    </source>
</evidence>
<dbReference type="GO" id="GO:0005886">
    <property type="term" value="C:plasma membrane"/>
    <property type="evidence" value="ECO:0000318"/>
    <property type="project" value="GO_Central"/>
</dbReference>
<organism evidence="4 5">
    <name type="scientific">Pristionchus pacificus</name>
    <name type="common">Parasitic nematode worm</name>
    <dbReference type="NCBI Taxonomy" id="54126"/>
    <lineage>
        <taxon>Eukaryota</taxon>
        <taxon>Metazoa</taxon>
        <taxon>Ecdysozoa</taxon>
        <taxon>Nematoda</taxon>
        <taxon>Chromadorea</taxon>
        <taxon>Rhabditida</taxon>
        <taxon>Rhabditina</taxon>
        <taxon>Diplogasteromorpha</taxon>
        <taxon>Diplogasteroidea</taxon>
        <taxon>Neodiplogasteridae</taxon>
        <taxon>Pristionchus</taxon>
    </lineage>
</organism>
<dbReference type="SUPFAM" id="SSF49354">
    <property type="entry name" value="PapD-like"/>
    <property type="match status" value="1"/>
</dbReference>
<comment type="similarity">
    <text evidence="1">Belongs to the VAMP-associated protein (VAP) (TC 9.B.17) family.</text>
</comment>
<dbReference type="Gene3D" id="2.60.40.10">
    <property type="entry name" value="Immunoglobulins"/>
    <property type="match status" value="1"/>
</dbReference>
<protein>
    <recommendedName>
        <fullName evidence="2">Major sperm protein</fullName>
    </recommendedName>
</protein>
<dbReference type="GO" id="GO:0043495">
    <property type="term" value="F:protein-membrane adaptor activity"/>
    <property type="evidence" value="ECO:0000318"/>
    <property type="project" value="GO_Central"/>
</dbReference>
<dbReference type="PANTHER" id="PTHR10809:SF144">
    <property type="entry name" value="MAJOR SPERM PROTEIN"/>
    <property type="match status" value="1"/>
</dbReference>
<dbReference type="GO" id="GO:0005789">
    <property type="term" value="C:endoplasmic reticulum membrane"/>
    <property type="evidence" value="ECO:0000318"/>
    <property type="project" value="GO_Central"/>
</dbReference>
<feature type="compositionally biased region" description="Pro residues" evidence="3">
    <location>
        <begin position="188"/>
        <end position="215"/>
    </location>
</feature>
<dbReference type="InterPro" id="IPR013783">
    <property type="entry name" value="Ig-like_fold"/>
</dbReference>
<dbReference type="PROSITE" id="PS50202">
    <property type="entry name" value="MSP"/>
    <property type="match status" value="1"/>
</dbReference>
<dbReference type="Proteomes" id="UP000005239">
    <property type="component" value="Unassembled WGS sequence"/>
</dbReference>
<keyword evidence="2" id="KW-0206">Cytoskeleton</keyword>
<dbReference type="OrthoDB" id="5873870at2759"/>
<evidence type="ECO:0000256" key="3">
    <source>
        <dbReference type="SAM" id="MobiDB-lite"/>
    </source>
</evidence>
<dbReference type="Pfam" id="PF00635">
    <property type="entry name" value="Motile_Sperm"/>
    <property type="match status" value="1"/>
</dbReference>
<sequence>MAAPHPPAGGAKAKDESQRSALRPPTAEEKKTWARSPMPEAKPEGDKALPNCISCFPDVITYQPENKKQVRNLEIKNKGSKPVMFKMKSTSPGLFRMRPIHFILQPAESKIIKLSFKGCSDGKAPNLKDRFTIVMAYPPGVESNVKIMWTQKAYAEKLADCTHRKYVKVLFDGYDVPDKSKAPEPEPEPAPAPPPPPAPVAAPAPPPAAPSPSPQQPGGFPFPGAPGGGGIVYVIYQGDQNKAPGGGGGGKKEEKEDDEKDEKNQLTLLALLACAFTAYSLTPCEDFCQGTILGLTPYCWCNENFLKFNRTCFRKCIANCKAKPSYVGCIPSDGIPNAQLWICCIKKVDWQKNFKCDSECWSTALPV</sequence>
<dbReference type="InterPro" id="IPR000535">
    <property type="entry name" value="MSP_dom"/>
</dbReference>
<dbReference type="EnsemblMetazoa" id="PPA15370.1">
    <property type="protein sequence ID" value="PPA15370.1"/>
    <property type="gene ID" value="WBGene00104924"/>
</dbReference>
<evidence type="ECO:0000313" key="5">
    <source>
        <dbReference type="Proteomes" id="UP000005239"/>
    </source>
</evidence>
<gene>
    <name evidence="4" type="primary">WBGene00104924</name>
</gene>
<accession>A0A8R1UC34</accession>
<name>A0A2A6BA45_PRIPA</name>
<dbReference type="InterPro" id="IPR016763">
    <property type="entry name" value="VAP"/>
</dbReference>
<reference evidence="4" key="2">
    <citation type="submission" date="2022-06" db="UniProtKB">
        <authorList>
            <consortium name="EnsemblMetazoa"/>
        </authorList>
    </citation>
    <scope>IDENTIFICATION</scope>
    <source>
        <strain evidence="4">PS312</strain>
    </source>
</reference>
<evidence type="ECO:0000256" key="1">
    <source>
        <dbReference type="ARBA" id="ARBA00008932"/>
    </source>
</evidence>
<reference evidence="5" key="1">
    <citation type="journal article" date="2008" name="Nat. Genet.">
        <title>The Pristionchus pacificus genome provides a unique perspective on nematode lifestyle and parasitism.</title>
        <authorList>
            <person name="Dieterich C."/>
            <person name="Clifton S.W."/>
            <person name="Schuster L.N."/>
            <person name="Chinwalla A."/>
            <person name="Delehaunty K."/>
            <person name="Dinkelacker I."/>
            <person name="Fulton L."/>
            <person name="Fulton R."/>
            <person name="Godfrey J."/>
            <person name="Minx P."/>
            <person name="Mitreva M."/>
            <person name="Roeseler W."/>
            <person name="Tian H."/>
            <person name="Witte H."/>
            <person name="Yang S.P."/>
            <person name="Wilson R.K."/>
            <person name="Sommer R.J."/>
        </authorList>
    </citation>
    <scope>NUCLEOTIDE SEQUENCE [LARGE SCALE GENOMIC DNA]</scope>
    <source>
        <strain evidence="5">PS312</strain>
    </source>
</reference>
<dbReference type="InterPro" id="IPR008962">
    <property type="entry name" value="PapD-like_sf"/>
</dbReference>
<dbReference type="PANTHER" id="PTHR10809">
    <property type="entry name" value="VESICLE-ASSOCIATED MEMBRANE PROTEIN-ASSOCIATED PROTEIN"/>
    <property type="match status" value="1"/>
</dbReference>
<feature type="region of interest" description="Disordered" evidence="3">
    <location>
        <begin position="1"/>
        <end position="47"/>
    </location>
</feature>